<dbReference type="Gene3D" id="3.40.630.30">
    <property type="match status" value="1"/>
</dbReference>
<dbReference type="InterPro" id="IPR000182">
    <property type="entry name" value="GNAT_dom"/>
</dbReference>
<dbReference type="PROSITE" id="PS51186">
    <property type="entry name" value="GNAT"/>
    <property type="match status" value="1"/>
</dbReference>
<evidence type="ECO:0000313" key="2">
    <source>
        <dbReference type="EMBL" id="BAY83233.1"/>
    </source>
</evidence>
<keyword evidence="2" id="KW-0808">Transferase</keyword>
<dbReference type="OrthoDB" id="9805924at2"/>
<dbReference type="SUPFAM" id="SSF55729">
    <property type="entry name" value="Acyl-CoA N-acyltransferases (Nat)"/>
    <property type="match status" value="1"/>
</dbReference>
<sequence length="139" mass="16352">MLVNLAESDEQILECFSTMSQLRPHLNKDNFVEQVRRQQKDGYELAFINVDNQVVAVAGFFISESLAHGKFLYVYDLVVDKNVRSKSYGKHIFEWLIDYAKSKDCQVLRLDSGVQRFDAHRFYFRQRMKIASYHFSLSL</sequence>
<evidence type="ECO:0000259" key="1">
    <source>
        <dbReference type="PROSITE" id="PS51186"/>
    </source>
</evidence>
<dbReference type="AlphaFoldDB" id="A0A1Z4LPU1"/>
<organism evidence="2 3">
    <name type="scientific">Calothrix parasitica NIES-267</name>
    <dbReference type="NCBI Taxonomy" id="1973488"/>
    <lineage>
        <taxon>Bacteria</taxon>
        <taxon>Bacillati</taxon>
        <taxon>Cyanobacteriota</taxon>
        <taxon>Cyanophyceae</taxon>
        <taxon>Nostocales</taxon>
        <taxon>Calotrichaceae</taxon>
        <taxon>Calothrix</taxon>
    </lineage>
</organism>
<dbReference type="InterPro" id="IPR016181">
    <property type="entry name" value="Acyl_CoA_acyltransferase"/>
</dbReference>
<dbReference type="Pfam" id="PF00583">
    <property type="entry name" value="Acetyltransf_1"/>
    <property type="match status" value="1"/>
</dbReference>
<name>A0A1Z4LPU1_9CYAN</name>
<dbReference type="Proteomes" id="UP000218418">
    <property type="component" value="Chromosome"/>
</dbReference>
<reference evidence="2 3" key="1">
    <citation type="submission" date="2017-06" db="EMBL/GenBank/DDBJ databases">
        <title>Genome sequencing of cyanobaciteial culture collection at National Institute for Environmental Studies (NIES).</title>
        <authorList>
            <person name="Hirose Y."/>
            <person name="Shimura Y."/>
            <person name="Fujisawa T."/>
            <person name="Nakamura Y."/>
            <person name="Kawachi M."/>
        </authorList>
    </citation>
    <scope>NUCLEOTIDE SEQUENCE [LARGE SCALE GENOMIC DNA]</scope>
    <source>
        <strain evidence="2 3">NIES-267</strain>
    </source>
</reference>
<accession>A0A1Z4LPU1</accession>
<keyword evidence="3" id="KW-1185">Reference proteome</keyword>
<dbReference type="CDD" id="cd04301">
    <property type="entry name" value="NAT_SF"/>
    <property type="match status" value="1"/>
</dbReference>
<feature type="domain" description="N-acetyltransferase" evidence="1">
    <location>
        <begin position="1"/>
        <end position="139"/>
    </location>
</feature>
<protein>
    <submittedName>
        <fullName evidence="2">GCN5-related N-acetyltransferase</fullName>
    </submittedName>
</protein>
<evidence type="ECO:0000313" key="3">
    <source>
        <dbReference type="Proteomes" id="UP000218418"/>
    </source>
</evidence>
<gene>
    <name evidence="2" type="ORF">NIES267_27200</name>
</gene>
<dbReference type="EMBL" id="AP018227">
    <property type="protein sequence ID" value="BAY83233.1"/>
    <property type="molecule type" value="Genomic_DNA"/>
</dbReference>
<proteinExistence type="predicted"/>
<dbReference type="GO" id="GO:0016747">
    <property type="term" value="F:acyltransferase activity, transferring groups other than amino-acyl groups"/>
    <property type="evidence" value="ECO:0007669"/>
    <property type="project" value="InterPro"/>
</dbReference>